<accession>A0A6B0UFW3</accession>
<dbReference type="EMBL" id="GIFC01006654">
    <property type="protein sequence ID" value="MXU88737.1"/>
    <property type="molecule type" value="Transcribed_RNA"/>
</dbReference>
<evidence type="ECO:0000313" key="1">
    <source>
        <dbReference type="EMBL" id="MXU88737.1"/>
    </source>
</evidence>
<reference evidence="1" key="1">
    <citation type="submission" date="2019-12" db="EMBL/GenBank/DDBJ databases">
        <title>An insight into the sialome of adult female Ixodes ricinus ticks feeding for 6 days.</title>
        <authorList>
            <person name="Perner J."/>
            <person name="Ribeiro J.M.C."/>
        </authorList>
    </citation>
    <scope>NUCLEOTIDE SEQUENCE</scope>
    <source>
        <strain evidence="1">Semi-engorged</strain>
        <tissue evidence="1">Salivary glands</tissue>
    </source>
</reference>
<name>A0A6B0UFW3_IXORI</name>
<dbReference type="AlphaFoldDB" id="A0A6B0UFW3"/>
<protein>
    <submittedName>
        <fullName evidence="1">Uncharacterized protein</fullName>
    </submittedName>
</protein>
<organism evidence="1">
    <name type="scientific">Ixodes ricinus</name>
    <name type="common">Common tick</name>
    <name type="synonym">Acarus ricinus</name>
    <dbReference type="NCBI Taxonomy" id="34613"/>
    <lineage>
        <taxon>Eukaryota</taxon>
        <taxon>Metazoa</taxon>
        <taxon>Ecdysozoa</taxon>
        <taxon>Arthropoda</taxon>
        <taxon>Chelicerata</taxon>
        <taxon>Arachnida</taxon>
        <taxon>Acari</taxon>
        <taxon>Parasitiformes</taxon>
        <taxon>Ixodida</taxon>
        <taxon>Ixodoidea</taxon>
        <taxon>Ixodidae</taxon>
        <taxon>Ixodinae</taxon>
        <taxon>Ixodes</taxon>
    </lineage>
</organism>
<sequence length="103" mass="10967">MSPQSSPSASVFAVGLECTLPVLTTASDAPPASTRPSSFLLRRDFSSARLRFNWAIWSLAFRAAIFSSNAFSLSHPSPPSPSLTLSQRTSMFTCSGPVVDGSR</sequence>
<proteinExistence type="predicted"/>